<dbReference type="Pfam" id="PF00650">
    <property type="entry name" value="CRAL_TRIO"/>
    <property type="match status" value="1"/>
</dbReference>
<name>A0A9P0GQB5_9CUCU</name>
<dbReference type="AlphaFoldDB" id="A0A9P0GQB5"/>
<sequence length="342" mass="39435">MTIRVEIDENGAPFVTIGDYCLRLEMDELSGEFLERAKTELLETPERIQQGLKEFKELIQAEEGLELPLDDDKFLLKFLRPFKCNAKDAFRVMRKFYRFKVKHPKYGGIGLTPEGVRHVFDAEVMKVLPSRSKTGGRIMVINAGTKWKPKDVPLEDMFRSIMVAIEIAMMEPRTQVGGVNVIISLEGLSLSHVYQFSPKMAKEIVDWVQECAPVRLRGIHIIKQPYLFSVLYAIFKPFLGEYLKKRLFFHGNDYKSLCEKIGKENLPKQYQGEANIPEYSGSVFSEMLFYYQDEFLAFHGNGYVTEIEKNLSEKELNEYTEIKKKLLIIEKPSDTVIKSTTG</sequence>
<dbReference type="InterPro" id="IPR036865">
    <property type="entry name" value="CRAL-TRIO_dom_sf"/>
</dbReference>
<accession>A0A9P0GQB5</accession>
<evidence type="ECO:0000259" key="1">
    <source>
        <dbReference type="PROSITE" id="PS50191"/>
    </source>
</evidence>
<dbReference type="PRINTS" id="PR00180">
    <property type="entry name" value="CRETINALDHBP"/>
</dbReference>
<dbReference type="Gene3D" id="1.10.8.20">
    <property type="entry name" value="N-terminal domain of phosphatidylinositol transfer protein sec14p"/>
    <property type="match status" value="1"/>
</dbReference>
<evidence type="ECO:0000313" key="3">
    <source>
        <dbReference type="Proteomes" id="UP001152799"/>
    </source>
</evidence>
<keyword evidence="3" id="KW-1185">Reference proteome</keyword>
<dbReference type="SMART" id="SM00516">
    <property type="entry name" value="SEC14"/>
    <property type="match status" value="1"/>
</dbReference>
<reference evidence="2" key="1">
    <citation type="submission" date="2022-01" db="EMBL/GenBank/DDBJ databases">
        <authorList>
            <person name="King R."/>
        </authorList>
    </citation>
    <scope>NUCLEOTIDE SEQUENCE</scope>
</reference>
<dbReference type="CDD" id="cd00170">
    <property type="entry name" value="SEC14"/>
    <property type="match status" value="1"/>
</dbReference>
<dbReference type="Gene3D" id="3.40.525.10">
    <property type="entry name" value="CRAL-TRIO lipid binding domain"/>
    <property type="match status" value="1"/>
</dbReference>
<dbReference type="GO" id="GO:1902936">
    <property type="term" value="F:phosphatidylinositol bisphosphate binding"/>
    <property type="evidence" value="ECO:0007669"/>
    <property type="project" value="TreeGrafter"/>
</dbReference>
<dbReference type="InterPro" id="IPR001251">
    <property type="entry name" value="CRAL-TRIO_dom"/>
</dbReference>
<dbReference type="InterPro" id="IPR036273">
    <property type="entry name" value="CRAL/TRIO_N_dom_sf"/>
</dbReference>
<dbReference type="OrthoDB" id="75724at2759"/>
<dbReference type="Gene3D" id="1.20.5.1200">
    <property type="entry name" value="Alpha-tocopherol transfer"/>
    <property type="match status" value="1"/>
</dbReference>
<dbReference type="Proteomes" id="UP001152799">
    <property type="component" value="Chromosome 7"/>
</dbReference>
<organism evidence="2 3">
    <name type="scientific">Ceutorhynchus assimilis</name>
    <name type="common">cabbage seed weevil</name>
    <dbReference type="NCBI Taxonomy" id="467358"/>
    <lineage>
        <taxon>Eukaryota</taxon>
        <taxon>Metazoa</taxon>
        <taxon>Ecdysozoa</taxon>
        <taxon>Arthropoda</taxon>
        <taxon>Hexapoda</taxon>
        <taxon>Insecta</taxon>
        <taxon>Pterygota</taxon>
        <taxon>Neoptera</taxon>
        <taxon>Endopterygota</taxon>
        <taxon>Coleoptera</taxon>
        <taxon>Polyphaga</taxon>
        <taxon>Cucujiformia</taxon>
        <taxon>Curculionidae</taxon>
        <taxon>Ceutorhynchinae</taxon>
        <taxon>Ceutorhynchus</taxon>
    </lineage>
</organism>
<proteinExistence type="predicted"/>
<dbReference type="PANTHER" id="PTHR10174:SF220">
    <property type="entry name" value="LD41874P"/>
    <property type="match status" value="1"/>
</dbReference>
<dbReference type="GO" id="GO:0016020">
    <property type="term" value="C:membrane"/>
    <property type="evidence" value="ECO:0007669"/>
    <property type="project" value="TreeGrafter"/>
</dbReference>
<dbReference type="SUPFAM" id="SSF52087">
    <property type="entry name" value="CRAL/TRIO domain"/>
    <property type="match status" value="1"/>
</dbReference>
<dbReference type="PANTHER" id="PTHR10174">
    <property type="entry name" value="ALPHA-TOCOPHEROL TRANSFER PROTEIN-RELATED"/>
    <property type="match status" value="1"/>
</dbReference>
<dbReference type="PROSITE" id="PS50191">
    <property type="entry name" value="CRAL_TRIO"/>
    <property type="match status" value="1"/>
</dbReference>
<gene>
    <name evidence="2" type="ORF">CEUTPL_LOCUS11613</name>
</gene>
<dbReference type="EMBL" id="OU892283">
    <property type="protein sequence ID" value="CAH1133144.1"/>
    <property type="molecule type" value="Genomic_DNA"/>
</dbReference>
<protein>
    <recommendedName>
        <fullName evidence="1">CRAL-TRIO domain-containing protein</fullName>
    </recommendedName>
</protein>
<feature type="domain" description="CRAL-TRIO" evidence="1">
    <location>
        <begin position="112"/>
        <end position="278"/>
    </location>
</feature>
<evidence type="ECO:0000313" key="2">
    <source>
        <dbReference type="EMBL" id="CAH1133144.1"/>
    </source>
</evidence>
<dbReference type="SUPFAM" id="SSF46938">
    <property type="entry name" value="CRAL/TRIO N-terminal domain"/>
    <property type="match status" value="1"/>
</dbReference>